<reference evidence="1" key="1">
    <citation type="submission" date="2022-08" db="UniProtKB">
        <authorList>
            <consortium name="EnsemblMetazoa"/>
        </authorList>
    </citation>
    <scope>IDENTIFICATION</scope>
    <source>
        <strain evidence="1">05x7-T-G4-1.051#20</strain>
    </source>
</reference>
<organism evidence="1 2">
    <name type="scientific">Magallana gigas</name>
    <name type="common">Pacific oyster</name>
    <name type="synonym">Crassostrea gigas</name>
    <dbReference type="NCBI Taxonomy" id="29159"/>
    <lineage>
        <taxon>Eukaryota</taxon>
        <taxon>Metazoa</taxon>
        <taxon>Spiralia</taxon>
        <taxon>Lophotrochozoa</taxon>
        <taxon>Mollusca</taxon>
        <taxon>Bivalvia</taxon>
        <taxon>Autobranchia</taxon>
        <taxon>Pteriomorphia</taxon>
        <taxon>Ostreida</taxon>
        <taxon>Ostreoidea</taxon>
        <taxon>Ostreidae</taxon>
        <taxon>Magallana</taxon>
    </lineage>
</organism>
<protein>
    <submittedName>
        <fullName evidence="1">Uncharacterized protein</fullName>
    </submittedName>
</protein>
<keyword evidence="2" id="KW-1185">Reference proteome</keyword>
<evidence type="ECO:0000313" key="1">
    <source>
        <dbReference type="EnsemblMetazoa" id="G7360.1:cds"/>
    </source>
</evidence>
<accession>A0A8W8NTD1</accession>
<dbReference type="Proteomes" id="UP000005408">
    <property type="component" value="Unassembled WGS sequence"/>
</dbReference>
<proteinExistence type="predicted"/>
<dbReference type="EnsemblMetazoa" id="G7360.1">
    <property type="protein sequence ID" value="G7360.1:cds"/>
    <property type="gene ID" value="G7360"/>
</dbReference>
<dbReference type="AlphaFoldDB" id="A0A8W8NTD1"/>
<sequence length="138" mass="15725">MLSIDIRDNWDTCTLDRRVAQESAWHVAEELYIFYIGTTAHREGVSTPADLKGDALAYGSRLLLLRPGTWLVDHGLDIHNMTVRERVISLKAVSWAAKSMSWKSGRIQDVTDFANLFRKSVECYRNCDSERKGDDDGF</sequence>
<name>A0A8W8NTD1_MAGGI</name>
<evidence type="ECO:0000313" key="2">
    <source>
        <dbReference type="Proteomes" id="UP000005408"/>
    </source>
</evidence>